<dbReference type="AlphaFoldDB" id="D1PX88"/>
<comment type="caution">
    <text evidence="1">The sequence shown here is derived from an EMBL/GenBank/DDBJ whole genome shotgun (WGS) entry which is preliminary data.</text>
</comment>
<gene>
    <name evidence="1" type="ORF">HMPREF0645_1573</name>
</gene>
<name>D1PX88_9BACT</name>
<dbReference type="EMBL" id="ACKS01000067">
    <property type="protein sequence ID" value="EFA44048.1"/>
    <property type="molecule type" value="Genomic_DNA"/>
</dbReference>
<protein>
    <submittedName>
        <fullName evidence="1">Uncharacterized protein</fullName>
    </submittedName>
</protein>
<organism evidence="1 2">
    <name type="scientific">Hallella bergensis DSM 17361</name>
    <dbReference type="NCBI Taxonomy" id="585502"/>
    <lineage>
        <taxon>Bacteria</taxon>
        <taxon>Pseudomonadati</taxon>
        <taxon>Bacteroidota</taxon>
        <taxon>Bacteroidia</taxon>
        <taxon>Bacteroidales</taxon>
        <taxon>Prevotellaceae</taxon>
        <taxon>Hallella</taxon>
    </lineage>
</organism>
<sequence>MLQKLFKISVFEVVAWFVFKYGSLERFFVRIYDRQFFIIILCKEMEHDKRFVVMMG</sequence>
<keyword evidence="2" id="KW-1185">Reference proteome</keyword>
<dbReference type="Proteomes" id="UP000003160">
    <property type="component" value="Unassembled WGS sequence"/>
</dbReference>
<dbReference type="HOGENOM" id="CLU_3010417_0_0_10"/>
<reference evidence="1 2" key="1">
    <citation type="submission" date="2009-10" db="EMBL/GenBank/DDBJ databases">
        <authorList>
            <person name="Qin X."/>
            <person name="Bachman B."/>
            <person name="Battles P."/>
            <person name="Bell A."/>
            <person name="Bess C."/>
            <person name="Bickham C."/>
            <person name="Chaboub L."/>
            <person name="Chen D."/>
            <person name="Coyle M."/>
            <person name="Deiros D.R."/>
            <person name="Dinh H."/>
            <person name="Forbes L."/>
            <person name="Fowler G."/>
            <person name="Francisco L."/>
            <person name="Fu Q."/>
            <person name="Gubbala S."/>
            <person name="Hale W."/>
            <person name="Han Y."/>
            <person name="Hemphill L."/>
            <person name="Highlander S.K."/>
            <person name="Hirani K."/>
            <person name="Hogues M."/>
            <person name="Jackson L."/>
            <person name="Jakkamsetti A."/>
            <person name="Javaid M."/>
            <person name="Jiang H."/>
            <person name="Korchina V."/>
            <person name="Kovar C."/>
            <person name="Lara F."/>
            <person name="Lee S."/>
            <person name="Mata R."/>
            <person name="Mathew T."/>
            <person name="Moen C."/>
            <person name="Morales K."/>
            <person name="Munidasa M."/>
            <person name="Nazareth L."/>
            <person name="Ngo R."/>
            <person name="Nguyen L."/>
            <person name="Okwuonu G."/>
            <person name="Ongeri F."/>
            <person name="Patil S."/>
            <person name="Petrosino J."/>
            <person name="Pham C."/>
            <person name="Pham P."/>
            <person name="Pu L.-L."/>
            <person name="Puazo M."/>
            <person name="Raj R."/>
            <person name="Reid J."/>
            <person name="Rouhana J."/>
            <person name="Saada N."/>
            <person name="Shang Y."/>
            <person name="Simmons D."/>
            <person name="Thornton R."/>
            <person name="Warren J."/>
            <person name="Weissenberger G."/>
            <person name="Zhang J."/>
            <person name="Zhang L."/>
            <person name="Zhou C."/>
            <person name="Zhu D."/>
            <person name="Muzny D."/>
            <person name="Worley K."/>
            <person name="Gibbs R."/>
        </authorList>
    </citation>
    <scope>NUCLEOTIDE SEQUENCE [LARGE SCALE GENOMIC DNA]</scope>
    <source>
        <strain evidence="1 2">DSM 17361</strain>
    </source>
</reference>
<evidence type="ECO:0000313" key="1">
    <source>
        <dbReference type="EMBL" id="EFA44048.1"/>
    </source>
</evidence>
<proteinExistence type="predicted"/>
<accession>D1PX88</accession>
<evidence type="ECO:0000313" key="2">
    <source>
        <dbReference type="Proteomes" id="UP000003160"/>
    </source>
</evidence>